<evidence type="ECO:0008006" key="5">
    <source>
        <dbReference type="Google" id="ProtNLM"/>
    </source>
</evidence>
<evidence type="ECO:0000256" key="2">
    <source>
        <dbReference type="SAM" id="SignalP"/>
    </source>
</evidence>
<name>A0ABU5RP12_9PSEU</name>
<feature type="signal peptide" evidence="2">
    <location>
        <begin position="1"/>
        <end position="22"/>
    </location>
</feature>
<reference evidence="3 4" key="1">
    <citation type="submission" date="2023-12" db="EMBL/GenBank/DDBJ databases">
        <title>Amycolatopsis sp. V23-08.</title>
        <authorList>
            <person name="Somphong A."/>
        </authorList>
    </citation>
    <scope>NUCLEOTIDE SEQUENCE [LARGE SCALE GENOMIC DNA]</scope>
    <source>
        <strain evidence="3 4">V23-08</strain>
    </source>
</reference>
<evidence type="ECO:0000256" key="1">
    <source>
        <dbReference type="SAM" id="MobiDB-lite"/>
    </source>
</evidence>
<feature type="region of interest" description="Disordered" evidence="1">
    <location>
        <begin position="72"/>
        <end position="109"/>
    </location>
</feature>
<evidence type="ECO:0000313" key="4">
    <source>
        <dbReference type="Proteomes" id="UP001304298"/>
    </source>
</evidence>
<dbReference type="Proteomes" id="UP001304298">
    <property type="component" value="Unassembled WGS sequence"/>
</dbReference>
<evidence type="ECO:0000313" key="3">
    <source>
        <dbReference type="EMBL" id="MEA5367324.1"/>
    </source>
</evidence>
<feature type="compositionally biased region" description="Polar residues" evidence="1">
    <location>
        <begin position="93"/>
        <end position="109"/>
    </location>
</feature>
<organism evidence="3 4">
    <name type="scientific">Amycolatopsis heterodermiae</name>
    <dbReference type="NCBI Taxonomy" id="3110235"/>
    <lineage>
        <taxon>Bacteria</taxon>
        <taxon>Bacillati</taxon>
        <taxon>Actinomycetota</taxon>
        <taxon>Actinomycetes</taxon>
        <taxon>Pseudonocardiales</taxon>
        <taxon>Pseudonocardiaceae</taxon>
        <taxon>Amycolatopsis</taxon>
    </lineage>
</organism>
<dbReference type="EMBL" id="JAYFSI010000022">
    <property type="protein sequence ID" value="MEA5367324.1"/>
    <property type="molecule type" value="Genomic_DNA"/>
</dbReference>
<feature type="chain" id="PRO_5047023517" description="Secreted protein" evidence="2">
    <location>
        <begin position="23"/>
        <end position="109"/>
    </location>
</feature>
<protein>
    <recommendedName>
        <fullName evidence="5">Secreted protein</fullName>
    </recommendedName>
</protein>
<keyword evidence="4" id="KW-1185">Reference proteome</keyword>
<accession>A0ABU5RP12</accession>
<keyword evidence="2" id="KW-0732">Signal</keyword>
<sequence>MTARLKQLLVVLLILLGTATGATSWDAPVAAAGASASTQDTASERHAVLRVAATAPQLSAPAPNTWWAVHPPSLESSAPQRAGRVLDAPGTRSAVSLPTAQSTRAPPAR</sequence>
<comment type="caution">
    <text evidence="3">The sequence shown here is derived from an EMBL/GenBank/DDBJ whole genome shotgun (WGS) entry which is preliminary data.</text>
</comment>
<proteinExistence type="predicted"/>
<gene>
    <name evidence="3" type="ORF">VA596_47890</name>
</gene>
<dbReference type="RefSeq" id="WP_323337236.1">
    <property type="nucleotide sequence ID" value="NZ_JAYFSI010000022.1"/>
</dbReference>